<name>A0A3M0L4U0_HIRRU</name>
<accession>A0A3M0L4U0</accession>
<feature type="signal peptide" evidence="1">
    <location>
        <begin position="1"/>
        <end position="35"/>
    </location>
</feature>
<sequence length="264" mass="30002">MVYFTAGCYPTGKGKGRGAHRWGILMVLSLAMCQAGGLHPKDPLRQNPMNECEQCLKGKIVTRVIKYQAQYNCQPGKENGYCTFNGTRYNLCKLEEGVICHDPKAIPRDGQSKPILKGKKAFFHAIYKQETGRMLTIPTCRQCNQMVWIGGKMKSTFVAYYQVNKLCYEKGQLEMCSMGGKMYWVGKNLKHEKETSLGNEPIILDLLRNDDDRICLQFDKTFCFSRNEEGLYPESKMELIAQELKSCQNHIVLSIIPGLDSLFP</sequence>
<keyword evidence="3" id="KW-1185">Reference proteome</keyword>
<proteinExistence type="predicted"/>
<dbReference type="AlphaFoldDB" id="A0A3M0L4U0"/>
<dbReference type="EMBL" id="QRBI01000093">
    <property type="protein sequence ID" value="RMC20662.1"/>
    <property type="molecule type" value="Genomic_DNA"/>
</dbReference>
<organism evidence="2 3">
    <name type="scientific">Hirundo rustica rustica</name>
    <dbReference type="NCBI Taxonomy" id="333673"/>
    <lineage>
        <taxon>Eukaryota</taxon>
        <taxon>Metazoa</taxon>
        <taxon>Chordata</taxon>
        <taxon>Craniata</taxon>
        <taxon>Vertebrata</taxon>
        <taxon>Euteleostomi</taxon>
        <taxon>Archelosauria</taxon>
        <taxon>Archosauria</taxon>
        <taxon>Dinosauria</taxon>
        <taxon>Saurischia</taxon>
        <taxon>Theropoda</taxon>
        <taxon>Coelurosauria</taxon>
        <taxon>Aves</taxon>
        <taxon>Neognathae</taxon>
        <taxon>Neoaves</taxon>
        <taxon>Telluraves</taxon>
        <taxon>Australaves</taxon>
        <taxon>Passeriformes</taxon>
        <taxon>Sylvioidea</taxon>
        <taxon>Hirundinidae</taxon>
        <taxon>Hirundo</taxon>
    </lineage>
</organism>
<evidence type="ECO:0000313" key="2">
    <source>
        <dbReference type="EMBL" id="RMC20662.1"/>
    </source>
</evidence>
<feature type="chain" id="PRO_5018229056" evidence="1">
    <location>
        <begin position="36"/>
        <end position="264"/>
    </location>
</feature>
<evidence type="ECO:0000256" key="1">
    <source>
        <dbReference type="SAM" id="SignalP"/>
    </source>
</evidence>
<evidence type="ECO:0000313" key="3">
    <source>
        <dbReference type="Proteomes" id="UP000269221"/>
    </source>
</evidence>
<keyword evidence="1" id="KW-0732">Signal</keyword>
<comment type="caution">
    <text evidence="2">The sequence shown here is derived from an EMBL/GenBank/DDBJ whole genome shotgun (WGS) entry which is preliminary data.</text>
</comment>
<gene>
    <name evidence="2" type="ORF">DUI87_01514</name>
</gene>
<protein>
    <submittedName>
        <fullName evidence="2">Uncharacterized protein</fullName>
    </submittedName>
</protein>
<dbReference type="Proteomes" id="UP000269221">
    <property type="component" value="Unassembled WGS sequence"/>
</dbReference>
<reference evidence="2 3" key="1">
    <citation type="submission" date="2018-07" db="EMBL/GenBank/DDBJ databases">
        <title>A high quality draft genome assembly of the barn swallow (H. rustica rustica).</title>
        <authorList>
            <person name="Formenti G."/>
            <person name="Chiara M."/>
            <person name="Poveda L."/>
            <person name="Francoijs K.-J."/>
            <person name="Bonisoli-Alquati A."/>
            <person name="Canova L."/>
            <person name="Gianfranceschi L."/>
            <person name="Horner D.S."/>
            <person name="Saino N."/>
        </authorList>
    </citation>
    <scope>NUCLEOTIDE SEQUENCE [LARGE SCALE GENOMIC DNA]</scope>
    <source>
        <strain evidence="2">Chelidonia</strain>
        <tissue evidence="2">Blood</tissue>
    </source>
</reference>
<dbReference type="OrthoDB" id="10436470at2759"/>